<evidence type="ECO:0000313" key="4">
    <source>
        <dbReference type="Proteomes" id="UP001497516"/>
    </source>
</evidence>
<feature type="coiled-coil region" evidence="1">
    <location>
        <begin position="36"/>
        <end position="70"/>
    </location>
</feature>
<feature type="compositionally biased region" description="Basic and acidic residues" evidence="2">
    <location>
        <begin position="215"/>
        <end position="226"/>
    </location>
</feature>
<feature type="region of interest" description="Disordered" evidence="2">
    <location>
        <begin position="169"/>
        <end position="191"/>
    </location>
</feature>
<dbReference type="PANTHER" id="PTHR33701">
    <property type="entry name" value="TRANSMEMBRANE PROTEIN"/>
    <property type="match status" value="1"/>
</dbReference>
<feature type="compositionally biased region" description="Basic and acidic residues" evidence="2">
    <location>
        <begin position="121"/>
        <end position="131"/>
    </location>
</feature>
<feature type="compositionally biased region" description="Basic residues" evidence="2">
    <location>
        <begin position="175"/>
        <end position="190"/>
    </location>
</feature>
<sequence>MPSQVKHNQSNSCAMEDSTMTIDFLRARLLSERSVSKTARERADELAKRAAELEEQLRIVSVQRMKAEKATANVLAILVSNGLSDASEGFDSSSNQDDESEFGLVNGCSKEGQSSVNSKAKKSESDERSGSDKFIPSPARSLSWKSSKDGTGSMKGCKDPALRSCNTFTSACSSPKRHPGKSCRQIRRKDTRAGDMKNAIERQLQLIQRYEDMEMAQREWEEKSRENSNSTPDSCEPGSRSDVTDEAPYEINEHPPRSSGTIDTTNRVEKSKVEDFPKFQPNGNLQQTVNREHLKVQENSIAPISGSRCPDFACSLVESKHNEAQLANIQGSPSSEHQRTRGINDVPGSQSTRDFQSNRATDINQEKASESKSEVHALVPHKAPKELGILDALKKAKQSLQQQIDKIPPAVVSSPVGTSYDLSSLLTTVRGDNIREIPVRCPGLFRLPTDLLAPGRSAGNDFHSLDKRSSLDDILSASARTSLKKNYHSGKGSTNPEAAVIDQLVAMPQYSDPKMKFPTDNHLLTSIQYLDGASMQRQRIDEAGFPPSKSVYPAFPVSPVYGDLMFRVPLSEGFSTFPGSRTADGIHSSPAVSPGYGDLMLRMSPSEGFSTIPPGRRTTDGIPPLGDRFSFSSPYTPDMYR</sequence>
<dbReference type="Proteomes" id="UP001497516">
    <property type="component" value="Chromosome 5"/>
</dbReference>
<name>A0AAV2ELQ5_9ROSI</name>
<keyword evidence="1" id="KW-0175">Coiled coil</keyword>
<feature type="region of interest" description="Disordered" evidence="2">
    <location>
        <begin position="215"/>
        <end position="264"/>
    </location>
</feature>
<feature type="region of interest" description="Disordered" evidence="2">
    <location>
        <begin position="328"/>
        <end position="356"/>
    </location>
</feature>
<evidence type="ECO:0000256" key="2">
    <source>
        <dbReference type="SAM" id="MobiDB-lite"/>
    </source>
</evidence>
<reference evidence="3 4" key="1">
    <citation type="submission" date="2024-04" db="EMBL/GenBank/DDBJ databases">
        <authorList>
            <person name="Fracassetti M."/>
        </authorList>
    </citation>
    <scope>NUCLEOTIDE SEQUENCE [LARGE SCALE GENOMIC DNA]</scope>
</reference>
<organism evidence="3 4">
    <name type="scientific">Linum trigynum</name>
    <dbReference type="NCBI Taxonomy" id="586398"/>
    <lineage>
        <taxon>Eukaryota</taxon>
        <taxon>Viridiplantae</taxon>
        <taxon>Streptophyta</taxon>
        <taxon>Embryophyta</taxon>
        <taxon>Tracheophyta</taxon>
        <taxon>Spermatophyta</taxon>
        <taxon>Magnoliopsida</taxon>
        <taxon>eudicotyledons</taxon>
        <taxon>Gunneridae</taxon>
        <taxon>Pentapetalae</taxon>
        <taxon>rosids</taxon>
        <taxon>fabids</taxon>
        <taxon>Malpighiales</taxon>
        <taxon>Linaceae</taxon>
        <taxon>Linum</taxon>
    </lineage>
</organism>
<dbReference type="AlphaFoldDB" id="A0AAV2ELQ5"/>
<keyword evidence="4" id="KW-1185">Reference proteome</keyword>
<dbReference type="EMBL" id="OZ034818">
    <property type="protein sequence ID" value="CAL1386916.1"/>
    <property type="molecule type" value="Genomic_DNA"/>
</dbReference>
<dbReference type="PANTHER" id="PTHR33701:SF3">
    <property type="entry name" value="TRANSCRIPTIONAL REGULATOR ATRX"/>
    <property type="match status" value="1"/>
</dbReference>
<accession>A0AAV2ELQ5</accession>
<feature type="compositionally biased region" description="Polar residues" evidence="2">
    <location>
        <begin position="347"/>
        <end position="356"/>
    </location>
</feature>
<proteinExistence type="predicted"/>
<evidence type="ECO:0000313" key="3">
    <source>
        <dbReference type="EMBL" id="CAL1386916.1"/>
    </source>
</evidence>
<feature type="region of interest" description="Disordered" evidence="2">
    <location>
        <begin position="87"/>
        <end position="157"/>
    </location>
</feature>
<gene>
    <name evidence="3" type="ORF">LTRI10_LOCUS27932</name>
</gene>
<feature type="region of interest" description="Disordered" evidence="2">
    <location>
        <begin position="607"/>
        <end position="641"/>
    </location>
</feature>
<protein>
    <submittedName>
        <fullName evidence="3">Uncharacterized protein</fullName>
    </submittedName>
</protein>
<evidence type="ECO:0000256" key="1">
    <source>
        <dbReference type="SAM" id="Coils"/>
    </source>
</evidence>